<dbReference type="AlphaFoldDB" id="A0AAC9ER17"/>
<evidence type="ECO:0000256" key="1">
    <source>
        <dbReference type="SAM" id="MobiDB-lite"/>
    </source>
</evidence>
<dbReference type="EMBL" id="CP012033">
    <property type="protein sequence ID" value="AKP63732.1"/>
    <property type="molecule type" value="Genomic_DNA"/>
</dbReference>
<proteinExistence type="predicted"/>
<gene>
    <name evidence="2" type="ORF">ABN16_01115</name>
</gene>
<evidence type="ECO:0000313" key="2">
    <source>
        <dbReference type="EMBL" id="AKP63732.1"/>
    </source>
</evidence>
<keyword evidence="3" id="KW-1185">Reference proteome</keyword>
<sequence length="199" mass="23153">MKQGYQYTSKGLTRLLGSHRVDRCKDANCAVCKAAKAYASHLYRQEDKRNQERLQQQHWDMYRLSLSGWSVRKIAFEMDLDDAEVEAYLKQIKQHPSRRPQQPHPRKHRAVTPGMPVTKRKQAELAKLINQGLSRQAIANRQHKSIQAVSQFLNYHSALPAVRERNVTIHIVSYGKDQHRYFDSRGNEYQLKKVNGGNM</sequence>
<dbReference type="Proteomes" id="UP000036000">
    <property type="component" value="Chromosome"/>
</dbReference>
<evidence type="ECO:0000313" key="3">
    <source>
        <dbReference type="Proteomes" id="UP000036000"/>
    </source>
</evidence>
<reference evidence="2 3" key="1">
    <citation type="submission" date="2015-07" db="EMBL/GenBank/DDBJ databases">
        <title>Lactobacillus korensis/26-25/ whole genome sequencing.</title>
        <authorList>
            <person name="Kim M.K."/>
            <person name="Im W.-T."/>
            <person name="Srinivasan S."/>
            <person name="Lee J.-J."/>
        </authorList>
    </citation>
    <scope>NUCLEOTIDE SEQUENCE [LARGE SCALE GENOMIC DNA]</scope>
    <source>
        <strain evidence="2 3">26-25</strain>
    </source>
</reference>
<feature type="region of interest" description="Disordered" evidence="1">
    <location>
        <begin position="93"/>
        <end position="113"/>
    </location>
</feature>
<accession>A0AAC9ER17</accession>
<name>A0AAC9ER17_9LACO</name>
<protein>
    <submittedName>
        <fullName evidence="2">Uncharacterized protein</fullName>
    </submittedName>
</protein>
<dbReference type="KEGG" id="lko:ABN16_01115"/>
<organism evidence="2 3">
    <name type="scientific">Levilactobacillus koreensis</name>
    <dbReference type="NCBI Taxonomy" id="637971"/>
    <lineage>
        <taxon>Bacteria</taxon>
        <taxon>Bacillati</taxon>
        <taxon>Bacillota</taxon>
        <taxon>Bacilli</taxon>
        <taxon>Lactobacillales</taxon>
        <taxon>Lactobacillaceae</taxon>
        <taxon>Levilactobacillus</taxon>
    </lineage>
</organism>